<name>A0A218Z7F7_9HELO</name>
<gene>
    <name evidence="2" type="ORF">B2J93_4563</name>
</gene>
<dbReference type="InterPro" id="IPR036188">
    <property type="entry name" value="FAD/NAD-bd_sf"/>
</dbReference>
<proteinExistence type="predicted"/>
<sequence length="163" mass="17588">MSARGTGLKALFPEGFSRASSYPLPFPRRSDRRLDKSSSTQSKVLEDPSVTPPPVAGPSYHRKRETDPNLTGNSLSNIDLDCEGKSALQSVVRLNIVILVCLLATIELVPTRKTNFRDLQSGTNINMPEPEFGVIIVGAGVVGLTASYCLEKAGIEQVVLETC</sequence>
<dbReference type="SUPFAM" id="SSF51905">
    <property type="entry name" value="FAD/NAD(P)-binding domain"/>
    <property type="match status" value="1"/>
</dbReference>
<evidence type="ECO:0000313" key="3">
    <source>
        <dbReference type="Proteomes" id="UP000242519"/>
    </source>
</evidence>
<dbReference type="Proteomes" id="UP000242519">
    <property type="component" value="Unassembled WGS sequence"/>
</dbReference>
<comment type="caution">
    <text evidence="2">The sequence shown here is derived from an EMBL/GenBank/DDBJ whole genome shotgun (WGS) entry which is preliminary data.</text>
</comment>
<protein>
    <submittedName>
        <fullName evidence="2">Uncharacterized protein</fullName>
    </submittedName>
</protein>
<dbReference type="InParanoid" id="A0A218Z7F7"/>
<evidence type="ECO:0000256" key="1">
    <source>
        <dbReference type="SAM" id="MobiDB-lite"/>
    </source>
</evidence>
<dbReference type="Gene3D" id="3.50.50.60">
    <property type="entry name" value="FAD/NAD(P)-binding domain"/>
    <property type="match status" value="1"/>
</dbReference>
<dbReference type="AlphaFoldDB" id="A0A218Z7F7"/>
<feature type="region of interest" description="Disordered" evidence="1">
    <location>
        <begin position="23"/>
        <end position="74"/>
    </location>
</feature>
<evidence type="ECO:0000313" key="2">
    <source>
        <dbReference type="EMBL" id="OWP03999.1"/>
    </source>
</evidence>
<reference evidence="2 3" key="1">
    <citation type="submission" date="2017-04" db="EMBL/GenBank/DDBJ databases">
        <title>Draft genome sequence of Marssonina coronaria NL1: causal agent of apple blotch.</title>
        <authorList>
            <person name="Cheng Q."/>
        </authorList>
    </citation>
    <scope>NUCLEOTIDE SEQUENCE [LARGE SCALE GENOMIC DNA]</scope>
    <source>
        <strain evidence="2 3">NL1</strain>
    </source>
</reference>
<organism evidence="2 3">
    <name type="scientific">Diplocarpon coronariae</name>
    <dbReference type="NCBI Taxonomy" id="2795749"/>
    <lineage>
        <taxon>Eukaryota</taxon>
        <taxon>Fungi</taxon>
        <taxon>Dikarya</taxon>
        <taxon>Ascomycota</taxon>
        <taxon>Pezizomycotina</taxon>
        <taxon>Leotiomycetes</taxon>
        <taxon>Helotiales</taxon>
        <taxon>Drepanopezizaceae</taxon>
        <taxon>Diplocarpon</taxon>
    </lineage>
</organism>
<keyword evidence="3" id="KW-1185">Reference proteome</keyword>
<accession>A0A218Z7F7</accession>
<dbReference type="EMBL" id="MZNU01000153">
    <property type="protein sequence ID" value="OWP03999.1"/>
    <property type="molecule type" value="Genomic_DNA"/>
</dbReference>